<feature type="transmembrane region" description="Helical" evidence="1">
    <location>
        <begin position="279"/>
        <end position="300"/>
    </location>
</feature>
<dbReference type="Pfam" id="PF04892">
    <property type="entry name" value="VanZ"/>
    <property type="match status" value="1"/>
</dbReference>
<evidence type="ECO:0000313" key="4">
    <source>
        <dbReference type="Proteomes" id="UP000295357"/>
    </source>
</evidence>
<protein>
    <submittedName>
        <fullName evidence="3">VanZ family protein</fullName>
    </submittedName>
</protein>
<feature type="domain" description="VanZ-like" evidence="2">
    <location>
        <begin position="63"/>
        <end position="139"/>
    </location>
</feature>
<feature type="transmembrane region" description="Helical" evidence="1">
    <location>
        <begin position="155"/>
        <end position="176"/>
    </location>
</feature>
<evidence type="ECO:0000259" key="2">
    <source>
        <dbReference type="Pfam" id="PF04892"/>
    </source>
</evidence>
<sequence>MAWLPPRLPRRPSSASLLALAYAVLVIYASLYPFGPWAWPPGLKAGDLIGLPWPKYWGGFDVEANLAGYLPLGLLVYAAVVRSGGSLLLALGLGLGLAPLLSFGMETLQYFLPRRVPSLVDWWLNTAGAAAGVLLGLLLHLIGGLTRWQARREHWFVPHSAGALALLALWPMGLLFPAPVPLGLGQVLPRLRELAASALEDTPWDLQWDQAASLADSPPLPPGLEGLTIALGLLAPCVLALSVARPGWQRLLLVFGAAGLGVLGTALSTALNFGPQHAWAWLTPSSWPGLALGLGLACMLCACSRRACAAWGLVAVCALIGLVSEAPGDPYLAQSLQGWEQGRFISFYGLAQWVGWLWPFGVLAWLLRLLVRRES</sequence>
<dbReference type="RefSeq" id="WP_133602337.1">
    <property type="nucleotide sequence ID" value="NZ_JAUFPJ010000001.1"/>
</dbReference>
<feature type="transmembrane region" description="Helical" evidence="1">
    <location>
        <begin position="87"/>
        <end position="110"/>
    </location>
</feature>
<dbReference type="AlphaFoldDB" id="A0A4R6NCC5"/>
<keyword evidence="1" id="KW-0472">Membrane</keyword>
<proteinExistence type="predicted"/>
<dbReference type="OrthoDB" id="9780818at2"/>
<keyword evidence="1" id="KW-1133">Transmembrane helix</keyword>
<reference evidence="3 4" key="1">
    <citation type="submission" date="2019-03" db="EMBL/GenBank/DDBJ databases">
        <title>Genomic Encyclopedia of Type Strains, Phase IV (KMG-IV): sequencing the most valuable type-strain genomes for metagenomic binning, comparative biology and taxonomic classification.</title>
        <authorList>
            <person name="Goeker M."/>
        </authorList>
    </citation>
    <scope>NUCLEOTIDE SEQUENCE [LARGE SCALE GENOMIC DNA]</scope>
    <source>
        <strain evidence="3 4">DSM 25082</strain>
    </source>
</reference>
<feature type="transmembrane region" description="Helical" evidence="1">
    <location>
        <begin position="62"/>
        <end position="80"/>
    </location>
</feature>
<feature type="transmembrane region" description="Helical" evidence="1">
    <location>
        <begin position="226"/>
        <end position="244"/>
    </location>
</feature>
<organism evidence="3 4">
    <name type="scientific">Roseateles asaccharophilus</name>
    <dbReference type="NCBI Taxonomy" id="582607"/>
    <lineage>
        <taxon>Bacteria</taxon>
        <taxon>Pseudomonadati</taxon>
        <taxon>Pseudomonadota</taxon>
        <taxon>Betaproteobacteria</taxon>
        <taxon>Burkholderiales</taxon>
        <taxon>Sphaerotilaceae</taxon>
        <taxon>Roseateles</taxon>
    </lineage>
</organism>
<evidence type="ECO:0000313" key="3">
    <source>
        <dbReference type="EMBL" id="TDP13456.1"/>
    </source>
</evidence>
<comment type="caution">
    <text evidence="3">The sequence shown here is derived from an EMBL/GenBank/DDBJ whole genome shotgun (WGS) entry which is preliminary data.</text>
</comment>
<dbReference type="Proteomes" id="UP000295357">
    <property type="component" value="Unassembled WGS sequence"/>
</dbReference>
<accession>A0A4R6NCC5</accession>
<feature type="transmembrane region" description="Helical" evidence="1">
    <location>
        <begin position="307"/>
        <end position="324"/>
    </location>
</feature>
<name>A0A4R6NCC5_9BURK</name>
<feature type="transmembrane region" description="Helical" evidence="1">
    <location>
        <begin position="344"/>
        <end position="367"/>
    </location>
</feature>
<dbReference type="EMBL" id="SNXE01000001">
    <property type="protein sequence ID" value="TDP13456.1"/>
    <property type="molecule type" value="Genomic_DNA"/>
</dbReference>
<feature type="transmembrane region" description="Helical" evidence="1">
    <location>
        <begin position="122"/>
        <end position="143"/>
    </location>
</feature>
<keyword evidence="1" id="KW-0812">Transmembrane</keyword>
<gene>
    <name evidence="3" type="ORF">DFR39_101933</name>
</gene>
<evidence type="ECO:0000256" key="1">
    <source>
        <dbReference type="SAM" id="Phobius"/>
    </source>
</evidence>
<keyword evidence="4" id="KW-1185">Reference proteome</keyword>
<dbReference type="InterPro" id="IPR006976">
    <property type="entry name" value="VanZ-like"/>
</dbReference>
<feature type="transmembrane region" description="Helical" evidence="1">
    <location>
        <begin position="251"/>
        <end position="273"/>
    </location>
</feature>